<dbReference type="EMBL" id="BAABCA010000002">
    <property type="protein sequence ID" value="GAA4234066.1"/>
    <property type="molecule type" value="Genomic_DNA"/>
</dbReference>
<name>A0ABP8C5R5_9FLAO</name>
<dbReference type="RefSeq" id="WP_344787278.1">
    <property type="nucleotide sequence ID" value="NZ_BAABCA010000002.1"/>
</dbReference>
<keyword evidence="2" id="KW-1133">Transmembrane helix</keyword>
<sequence>MENYVTFIGLIAAILGLVAVIMKLIVTNKQIRRENTLEKKMLEEENLKKIEHLNKEKKEKESQSEILQISINVISDYLENELPKRLKDYATAKQLKVLDKDIKLYISNQLNLLDNAKTENTLSKKKRVEKTIAEAFGIEISDHTIEASGYETFFTDRVERRIKKHMQEQSKRL</sequence>
<keyword evidence="2" id="KW-0812">Transmembrane</keyword>
<evidence type="ECO:0000313" key="4">
    <source>
        <dbReference type="Proteomes" id="UP001501496"/>
    </source>
</evidence>
<keyword evidence="1" id="KW-0175">Coiled coil</keyword>
<evidence type="ECO:0000313" key="3">
    <source>
        <dbReference type="EMBL" id="GAA4234066.1"/>
    </source>
</evidence>
<feature type="coiled-coil region" evidence="1">
    <location>
        <begin position="39"/>
        <end position="70"/>
    </location>
</feature>
<proteinExistence type="predicted"/>
<dbReference type="Proteomes" id="UP001501496">
    <property type="component" value="Unassembled WGS sequence"/>
</dbReference>
<accession>A0ABP8C5R5</accession>
<keyword evidence="2" id="KW-0472">Membrane</keyword>
<comment type="caution">
    <text evidence="3">The sequence shown here is derived from an EMBL/GenBank/DDBJ whole genome shotgun (WGS) entry which is preliminary data.</text>
</comment>
<protein>
    <submittedName>
        <fullName evidence="3">Uncharacterized protein</fullName>
    </submittedName>
</protein>
<gene>
    <name evidence="3" type="ORF">GCM10022291_12630</name>
</gene>
<keyword evidence="4" id="KW-1185">Reference proteome</keyword>
<feature type="transmembrane region" description="Helical" evidence="2">
    <location>
        <begin position="6"/>
        <end position="26"/>
    </location>
</feature>
<evidence type="ECO:0000256" key="1">
    <source>
        <dbReference type="SAM" id="Coils"/>
    </source>
</evidence>
<evidence type="ECO:0000256" key="2">
    <source>
        <dbReference type="SAM" id="Phobius"/>
    </source>
</evidence>
<organism evidence="3 4">
    <name type="scientific">Postechiella marina</name>
    <dbReference type="NCBI Taxonomy" id="943941"/>
    <lineage>
        <taxon>Bacteria</taxon>
        <taxon>Pseudomonadati</taxon>
        <taxon>Bacteroidota</taxon>
        <taxon>Flavobacteriia</taxon>
        <taxon>Flavobacteriales</taxon>
        <taxon>Flavobacteriaceae</taxon>
        <taxon>Postechiella</taxon>
    </lineage>
</organism>
<reference evidence="4" key="1">
    <citation type="journal article" date="2019" name="Int. J. Syst. Evol. Microbiol.">
        <title>The Global Catalogue of Microorganisms (GCM) 10K type strain sequencing project: providing services to taxonomists for standard genome sequencing and annotation.</title>
        <authorList>
            <consortium name="The Broad Institute Genomics Platform"/>
            <consortium name="The Broad Institute Genome Sequencing Center for Infectious Disease"/>
            <person name="Wu L."/>
            <person name="Ma J."/>
        </authorList>
    </citation>
    <scope>NUCLEOTIDE SEQUENCE [LARGE SCALE GENOMIC DNA]</scope>
    <source>
        <strain evidence="4">JCM 17630</strain>
    </source>
</reference>